<reference evidence="3 4" key="1">
    <citation type="submission" date="2016-07" db="EMBL/GenBank/DDBJ databases">
        <title>Multiple horizontal gene transfer events from other fungi enriched the ability of initially mycotrophic Trichoderma (Ascomycota) to feed on dead plant biomass.</title>
        <authorList>
            <consortium name="DOE Joint Genome Institute"/>
            <person name="Aerts A."/>
            <person name="Atanasova L."/>
            <person name="Chenthamara K."/>
            <person name="Zhang J."/>
            <person name="Grujic M."/>
            <person name="Henrissat B."/>
            <person name="Kuo A."/>
            <person name="Salamov A."/>
            <person name="Lipzen A."/>
            <person name="Labutti K."/>
            <person name="Barry K."/>
            <person name="Miao Y."/>
            <person name="Rahimi M.J."/>
            <person name="Shen Q."/>
            <person name="Grigoriev I.V."/>
            <person name="Kubicek C.P."/>
            <person name="Druzhinina I.S."/>
        </authorList>
    </citation>
    <scope>NUCLEOTIDE SEQUENCE [LARGE SCALE GENOMIC DNA]</scope>
    <source>
        <strain evidence="3 4">ATCC 18648</strain>
    </source>
</reference>
<feature type="transmembrane region" description="Helical" evidence="2">
    <location>
        <begin position="36"/>
        <end position="57"/>
    </location>
</feature>
<proteinExistence type="predicted"/>
<dbReference type="Proteomes" id="UP000240760">
    <property type="component" value="Unassembled WGS sequence"/>
</dbReference>
<dbReference type="EMBL" id="KZ679126">
    <property type="protein sequence ID" value="PTB81555.1"/>
    <property type="molecule type" value="Genomic_DNA"/>
</dbReference>
<keyword evidence="2" id="KW-0472">Membrane</keyword>
<evidence type="ECO:0000256" key="1">
    <source>
        <dbReference type="SAM" id="MobiDB-lite"/>
    </source>
</evidence>
<name>A0A2T4CJ22_TRILO</name>
<feature type="compositionally biased region" description="Basic and acidic residues" evidence="1">
    <location>
        <begin position="123"/>
        <end position="152"/>
    </location>
</feature>
<sequence>MVKRDDSLLFNGREQEKDLGLNEINIEMIFLPSQRYFLSCAALLVTFIDIYFISLTISRQLLCFRGVTLCPTLRLSPVYKSMPFPHERRNSKHMQPFRNILSVPLCASAPKALMYTRSQTTRAKQDQIHPNNTKDDKCNQEMTTEHRSSMRG</sequence>
<organism evidence="3 4">
    <name type="scientific">Trichoderma longibrachiatum ATCC 18648</name>
    <dbReference type="NCBI Taxonomy" id="983965"/>
    <lineage>
        <taxon>Eukaryota</taxon>
        <taxon>Fungi</taxon>
        <taxon>Dikarya</taxon>
        <taxon>Ascomycota</taxon>
        <taxon>Pezizomycotina</taxon>
        <taxon>Sordariomycetes</taxon>
        <taxon>Hypocreomycetidae</taxon>
        <taxon>Hypocreales</taxon>
        <taxon>Hypocreaceae</taxon>
        <taxon>Trichoderma</taxon>
    </lineage>
</organism>
<keyword evidence="4" id="KW-1185">Reference proteome</keyword>
<keyword evidence="2" id="KW-1133">Transmembrane helix</keyword>
<keyword evidence="2" id="KW-0812">Transmembrane</keyword>
<evidence type="ECO:0000256" key="2">
    <source>
        <dbReference type="SAM" id="Phobius"/>
    </source>
</evidence>
<gene>
    <name evidence="3" type="ORF">M440DRAFT_87502</name>
</gene>
<protein>
    <submittedName>
        <fullName evidence="3">Uncharacterized protein</fullName>
    </submittedName>
</protein>
<accession>A0A2T4CJ22</accession>
<feature type="region of interest" description="Disordered" evidence="1">
    <location>
        <begin position="119"/>
        <end position="152"/>
    </location>
</feature>
<dbReference type="AlphaFoldDB" id="A0A2T4CJ22"/>
<evidence type="ECO:0000313" key="3">
    <source>
        <dbReference type="EMBL" id="PTB81555.1"/>
    </source>
</evidence>
<evidence type="ECO:0000313" key="4">
    <source>
        <dbReference type="Proteomes" id="UP000240760"/>
    </source>
</evidence>